<keyword evidence="3" id="KW-0378">Hydrolase</keyword>
<dbReference type="EMBL" id="JABSOD010000007">
    <property type="protein sequence ID" value="NRQ42782.1"/>
    <property type="molecule type" value="Genomic_DNA"/>
</dbReference>
<dbReference type="GO" id="GO:0008955">
    <property type="term" value="F:peptidoglycan glycosyltransferase activity"/>
    <property type="evidence" value="ECO:0007669"/>
    <property type="project" value="UniProtKB-EC"/>
</dbReference>
<keyword evidence="12" id="KW-1185">Reference proteome</keyword>
<dbReference type="PANTHER" id="PTHR32282:SF24">
    <property type="entry name" value="GLYCOSYL TRANSFERASE FAMILY 51 DOMAIN-CONTAINING PROTEIN"/>
    <property type="match status" value="1"/>
</dbReference>
<dbReference type="GO" id="GO:0009252">
    <property type="term" value="P:peptidoglycan biosynthetic process"/>
    <property type="evidence" value="ECO:0007669"/>
    <property type="project" value="TreeGrafter"/>
</dbReference>
<keyword evidence="5" id="KW-0808">Transferase</keyword>
<evidence type="ECO:0000256" key="7">
    <source>
        <dbReference type="ARBA" id="ARBA00044770"/>
    </source>
</evidence>
<dbReference type="Gene3D" id="3.40.710.10">
    <property type="entry name" value="DD-peptidase/beta-lactamase superfamily"/>
    <property type="match status" value="1"/>
</dbReference>
<keyword evidence="9" id="KW-0472">Membrane</keyword>
<keyword evidence="6" id="KW-0511">Multifunctional enzyme</keyword>
<organism evidence="11 12">
    <name type="scientific">Rheinheimera lutimaris</name>
    <dbReference type="NCBI Taxonomy" id="2740584"/>
    <lineage>
        <taxon>Bacteria</taxon>
        <taxon>Pseudomonadati</taxon>
        <taxon>Pseudomonadota</taxon>
        <taxon>Gammaproteobacteria</taxon>
        <taxon>Chromatiales</taxon>
        <taxon>Chromatiaceae</taxon>
        <taxon>Rheinheimera</taxon>
    </lineage>
</organism>
<comment type="pathway">
    <text evidence="1">Cell wall biogenesis; peptidoglycan biosynthesis.</text>
</comment>
<evidence type="ECO:0000256" key="5">
    <source>
        <dbReference type="ARBA" id="ARBA00022679"/>
    </source>
</evidence>
<dbReference type="PANTHER" id="PTHR32282">
    <property type="entry name" value="BINDING PROTEIN TRANSPEPTIDASE, PUTATIVE-RELATED"/>
    <property type="match status" value="1"/>
</dbReference>
<dbReference type="RefSeq" id="WP_173501024.1">
    <property type="nucleotide sequence ID" value="NZ_JABSOD010000007.1"/>
</dbReference>
<comment type="caution">
    <text evidence="11">The sequence shown here is derived from an EMBL/GenBank/DDBJ whole genome shotgun (WGS) entry which is preliminary data.</text>
</comment>
<evidence type="ECO:0000256" key="2">
    <source>
        <dbReference type="ARBA" id="ARBA00022645"/>
    </source>
</evidence>
<name>A0A7Y5EIH6_9GAMM</name>
<dbReference type="AlphaFoldDB" id="A0A7Y5EIH6"/>
<sequence>MNAQRGSTHRTEPTLNADPLLQRMRFDNVRETPYVAPPQPPVRYLRWLLLLLAILLVVALYQESRNHFYQSAFWHWYAGKLTYTVKPGAATEITFPDEGPFDKRYGYSSLPHWSNSLQQQGFVLSAQSQFSSELQRYSRYGFYPPYQEKNQPGLTVLGCQQDTLYQARFPGYQFAATQQVAPAIVAALLFVEDRSLLTPSHPNANPVLNLPRLGAAVWSQLQRAAGIPAAAAGGSTLATQLEKYRHSPHGFTSDSKDKFHQLVSASVRTYAESTNTLAGRQRIVLDYLNSVPLAATPGHGEVHGLGDGLKAWFGADPALVNSLLWQGAPYNIQQALALRQVVALIIAQRRPSYYLLQGRRDLEQLTSSYLALMQQQGIIAEELTTLALQQQLTFQTQAVIASATDHDFKASTMARSRLAALLQQSLYQLDRLDLTAQTTIDSKLQRAVSQHLHQLAEYDSAAAAGLFAERLLKPGQQDQLRYSFTLYQSTEQGNKVRLQTDNSDLPFDFNDASKLELGSTAKLRVLVSYLEIIAGLHRLYATEPAETLQFLDIAPQDHLTAWAVQYLTEHPGSDLISMLQAAVQRRYSANPKESFFTGGGLHTFSNFNDDEDKLNPTIAEALQLSINLPFVRLLQDMVNYSIYHGENSSYQLLKDDDNPQREQYLRRFADREGTTYLRRFWQKYQTKTAQQQLDIFIQSSRQTPDRLAAAYLYIRPDSTLSQFSDFMQQQFDSSNDWQSLYQKYQPDAFSLPDLAYLSRSHPLELWLLSYLQQQPEATLADAVAASAQQRQEIYQWLFKTRFRSARDNRIRSMLEIEAFWDLHQRWQRLGYPFEYLVPSLATALGSSGDRPAALAELVGIILNNGKQLPTMRVERLDFAVDTPYESRFTRPEAQAVQLMDAEVALTVRQLLQQVVNAGTARRLQQGFNSNLTQGGKTGTGDNRLVKLNARGQQISSKALNRTATYVFYLGAAHFGVLTAYVADETAEQFSFTSALPLQVLNSMAPILLPYIEQSSVGCR</sequence>
<protein>
    <recommendedName>
        <fullName evidence="7">peptidoglycan glycosyltransferase</fullName>
        <ecNumber evidence="7">2.4.99.28</ecNumber>
    </recommendedName>
</protein>
<reference evidence="11 12" key="1">
    <citation type="submission" date="2020-06" db="EMBL/GenBank/DDBJ databases">
        <title>Rheinheimera sp. nov., a marine bacterium isolated from coastal.</title>
        <authorList>
            <person name="Yu Q."/>
            <person name="Qi Y."/>
            <person name="Pu J."/>
        </authorList>
    </citation>
    <scope>NUCLEOTIDE SEQUENCE [LARGE SCALE GENOMIC DNA]</scope>
    <source>
        <strain evidence="11 12">YQF-2</strain>
    </source>
</reference>
<dbReference type="GO" id="GO:0004180">
    <property type="term" value="F:carboxypeptidase activity"/>
    <property type="evidence" value="ECO:0007669"/>
    <property type="project" value="UniProtKB-KW"/>
</dbReference>
<keyword evidence="4" id="KW-0328">Glycosyltransferase</keyword>
<dbReference type="Proteomes" id="UP000523161">
    <property type="component" value="Unassembled WGS sequence"/>
</dbReference>
<dbReference type="SUPFAM" id="SSF56601">
    <property type="entry name" value="beta-lactamase/transpeptidase-like"/>
    <property type="match status" value="2"/>
</dbReference>
<dbReference type="GO" id="GO:0030288">
    <property type="term" value="C:outer membrane-bounded periplasmic space"/>
    <property type="evidence" value="ECO:0007669"/>
    <property type="project" value="TreeGrafter"/>
</dbReference>
<accession>A0A7Y5EIH6</accession>
<dbReference type="Pfam" id="PF00912">
    <property type="entry name" value="Transgly"/>
    <property type="match status" value="1"/>
</dbReference>
<dbReference type="SUPFAM" id="SSF53955">
    <property type="entry name" value="Lysozyme-like"/>
    <property type="match status" value="1"/>
</dbReference>
<keyword evidence="3" id="KW-0645">Protease</keyword>
<evidence type="ECO:0000256" key="3">
    <source>
        <dbReference type="ARBA" id="ARBA00022670"/>
    </source>
</evidence>
<evidence type="ECO:0000256" key="1">
    <source>
        <dbReference type="ARBA" id="ARBA00004752"/>
    </source>
</evidence>
<dbReference type="InterPro" id="IPR012338">
    <property type="entry name" value="Beta-lactam/transpept-like"/>
</dbReference>
<dbReference type="EC" id="2.4.99.28" evidence="7"/>
<gene>
    <name evidence="11" type="ORF">HRH59_09490</name>
</gene>
<feature type="domain" description="Glycosyl transferase family 51" evidence="10">
    <location>
        <begin position="174"/>
        <end position="359"/>
    </location>
</feature>
<evidence type="ECO:0000259" key="10">
    <source>
        <dbReference type="Pfam" id="PF00912"/>
    </source>
</evidence>
<dbReference type="Gene3D" id="1.10.3810.10">
    <property type="entry name" value="Biosynthetic peptidoglycan transglycosylase-like"/>
    <property type="match status" value="1"/>
</dbReference>
<evidence type="ECO:0000256" key="6">
    <source>
        <dbReference type="ARBA" id="ARBA00023268"/>
    </source>
</evidence>
<keyword evidence="9" id="KW-0812">Transmembrane</keyword>
<evidence type="ECO:0000256" key="8">
    <source>
        <dbReference type="ARBA" id="ARBA00049902"/>
    </source>
</evidence>
<keyword evidence="9" id="KW-1133">Transmembrane helix</keyword>
<dbReference type="GO" id="GO:0006508">
    <property type="term" value="P:proteolysis"/>
    <property type="evidence" value="ECO:0007669"/>
    <property type="project" value="UniProtKB-KW"/>
</dbReference>
<evidence type="ECO:0000256" key="4">
    <source>
        <dbReference type="ARBA" id="ARBA00022676"/>
    </source>
</evidence>
<comment type="catalytic activity">
    <reaction evidence="8">
        <text>[GlcNAc-(1-&gt;4)-Mur2Ac(oyl-L-Ala-gamma-D-Glu-L-Lys-D-Ala-D-Ala)](n)-di-trans,octa-cis-undecaprenyl diphosphate + beta-D-GlcNAc-(1-&gt;4)-Mur2Ac(oyl-L-Ala-gamma-D-Glu-L-Lys-D-Ala-D-Ala)-di-trans,octa-cis-undecaprenyl diphosphate = [GlcNAc-(1-&gt;4)-Mur2Ac(oyl-L-Ala-gamma-D-Glu-L-Lys-D-Ala-D-Ala)](n+1)-di-trans,octa-cis-undecaprenyl diphosphate + di-trans,octa-cis-undecaprenyl diphosphate + H(+)</text>
        <dbReference type="Rhea" id="RHEA:23708"/>
        <dbReference type="Rhea" id="RHEA-COMP:9602"/>
        <dbReference type="Rhea" id="RHEA-COMP:9603"/>
        <dbReference type="ChEBI" id="CHEBI:15378"/>
        <dbReference type="ChEBI" id="CHEBI:58405"/>
        <dbReference type="ChEBI" id="CHEBI:60033"/>
        <dbReference type="ChEBI" id="CHEBI:78435"/>
        <dbReference type="EC" id="2.4.99.28"/>
    </reaction>
</comment>
<dbReference type="InterPro" id="IPR050396">
    <property type="entry name" value="Glycosyltr_51/Transpeptidase"/>
</dbReference>
<feature type="transmembrane region" description="Helical" evidence="9">
    <location>
        <begin position="44"/>
        <end position="61"/>
    </location>
</feature>
<proteinExistence type="predicted"/>
<dbReference type="InterPro" id="IPR001264">
    <property type="entry name" value="Glyco_trans_51"/>
</dbReference>
<keyword evidence="2" id="KW-0121">Carboxypeptidase</keyword>
<evidence type="ECO:0000313" key="12">
    <source>
        <dbReference type="Proteomes" id="UP000523161"/>
    </source>
</evidence>
<evidence type="ECO:0000313" key="11">
    <source>
        <dbReference type="EMBL" id="NRQ42782.1"/>
    </source>
</evidence>
<evidence type="ECO:0000256" key="9">
    <source>
        <dbReference type="SAM" id="Phobius"/>
    </source>
</evidence>
<dbReference type="InterPro" id="IPR036950">
    <property type="entry name" value="PBP_transglycosylase"/>
</dbReference>
<dbReference type="InterPro" id="IPR023346">
    <property type="entry name" value="Lysozyme-like_dom_sf"/>
</dbReference>